<reference evidence="2" key="1">
    <citation type="journal article" date="2008" name="ISME J.">
        <title>Genomic patterns of recombination, clonal divergence and environment in marine microbial populations.</title>
        <authorList>
            <person name="Konstantinidis K.T."/>
            <person name="Delong E.F."/>
        </authorList>
    </citation>
    <scope>NUCLEOTIDE SEQUENCE</scope>
</reference>
<dbReference type="PROSITE" id="PS00409">
    <property type="entry name" value="PROKAR_NTER_METHYL"/>
    <property type="match status" value="1"/>
</dbReference>
<proteinExistence type="predicted"/>
<dbReference type="InterPro" id="IPR045584">
    <property type="entry name" value="Pilin-like"/>
</dbReference>
<name>B3T1N7_9ZZZZ</name>
<sequence>MKRSGFTLIELLVVVAIIGILAAVGVVAYNGYTASAKRNATLANFEKVSKLIHNTLKLCEIESTVKLSPTRTVNCNVASTPSGIGQVANVFLNYVFDQGFKNPYDNNGPIIIYSGSGGDNINGRMRLDYETCTSGTKLNLWVKTHKETLKESHMKDGWCSY</sequence>
<organism evidence="2">
    <name type="scientific">uncultured marine microorganism HF4000_010L19</name>
    <dbReference type="NCBI Taxonomy" id="455518"/>
    <lineage>
        <taxon>unclassified sequences</taxon>
        <taxon>environmental samples</taxon>
    </lineage>
</organism>
<protein>
    <submittedName>
        <fullName evidence="2">Putative Pilin (Bacterial filament)</fullName>
    </submittedName>
</protein>
<keyword evidence="1" id="KW-0472">Membrane</keyword>
<dbReference type="AlphaFoldDB" id="B3T1N7"/>
<dbReference type="NCBIfam" id="TIGR02532">
    <property type="entry name" value="IV_pilin_GFxxxE"/>
    <property type="match status" value="1"/>
</dbReference>
<keyword evidence="1" id="KW-0812">Transmembrane</keyword>
<dbReference type="PANTHER" id="PTHR30093">
    <property type="entry name" value="GENERAL SECRETION PATHWAY PROTEIN G"/>
    <property type="match status" value="1"/>
</dbReference>
<dbReference type="SUPFAM" id="SSF54523">
    <property type="entry name" value="Pili subunits"/>
    <property type="match status" value="1"/>
</dbReference>
<dbReference type="Pfam" id="PF07963">
    <property type="entry name" value="N_methyl"/>
    <property type="match status" value="1"/>
</dbReference>
<keyword evidence="1" id="KW-1133">Transmembrane helix</keyword>
<dbReference type="Gene3D" id="3.30.700.10">
    <property type="entry name" value="Glycoprotein, Type 4 Pilin"/>
    <property type="match status" value="1"/>
</dbReference>
<evidence type="ECO:0000256" key="1">
    <source>
        <dbReference type="SAM" id="Phobius"/>
    </source>
</evidence>
<accession>B3T1N7</accession>
<dbReference type="InterPro" id="IPR012902">
    <property type="entry name" value="N_methyl_site"/>
</dbReference>
<gene>
    <name evidence="2" type="ORF">ALOHA_HF4000010L19ctg1g10</name>
</gene>
<feature type="transmembrane region" description="Helical" evidence="1">
    <location>
        <begin position="6"/>
        <end position="29"/>
    </location>
</feature>
<evidence type="ECO:0000313" key="2">
    <source>
        <dbReference type="EMBL" id="ABZ06496.1"/>
    </source>
</evidence>
<dbReference type="EMBL" id="EU016577">
    <property type="protein sequence ID" value="ABZ06496.1"/>
    <property type="molecule type" value="Genomic_DNA"/>
</dbReference>